<reference evidence="2" key="1">
    <citation type="submission" date="2017-02" db="UniProtKB">
        <authorList>
            <consortium name="WormBaseParasite"/>
        </authorList>
    </citation>
    <scope>IDENTIFICATION</scope>
</reference>
<sequence>MLIKWAKFDESITSAHRGKKIVVCEKAIKDKFRVKNSRLSCDSSPELGGYAYLHNNGEYKVCSCLAADEQKENNQHKKPTFL</sequence>
<protein>
    <submittedName>
        <fullName evidence="2">SCP domain-containing protein</fullName>
    </submittedName>
</protein>
<accession>A0A0M3HVV8</accession>
<dbReference type="AlphaFoldDB" id="A0A0M3HVV8"/>
<name>A0A0M3HVV8_ASCLU</name>
<organism evidence="1 2">
    <name type="scientific">Ascaris lumbricoides</name>
    <name type="common">Giant roundworm</name>
    <dbReference type="NCBI Taxonomy" id="6252"/>
    <lineage>
        <taxon>Eukaryota</taxon>
        <taxon>Metazoa</taxon>
        <taxon>Ecdysozoa</taxon>
        <taxon>Nematoda</taxon>
        <taxon>Chromadorea</taxon>
        <taxon>Rhabditida</taxon>
        <taxon>Spirurina</taxon>
        <taxon>Ascaridomorpha</taxon>
        <taxon>Ascaridoidea</taxon>
        <taxon>Ascarididae</taxon>
        <taxon>Ascaris</taxon>
    </lineage>
</organism>
<keyword evidence="1" id="KW-1185">Reference proteome</keyword>
<evidence type="ECO:0000313" key="2">
    <source>
        <dbReference type="WBParaSite" id="ALUE_0000716101-mRNA-1"/>
    </source>
</evidence>
<evidence type="ECO:0000313" key="1">
    <source>
        <dbReference type="Proteomes" id="UP000036681"/>
    </source>
</evidence>
<dbReference type="WBParaSite" id="ALUE_0000716101-mRNA-1">
    <property type="protein sequence ID" value="ALUE_0000716101-mRNA-1"/>
    <property type="gene ID" value="ALUE_0000716101"/>
</dbReference>
<proteinExistence type="predicted"/>
<dbReference type="Proteomes" id="UP000036681">
    <property type="component" value="Unplaced"/>
</dbReference>